<accession>A0ACC1TCQ1</accession>
<gene>
    <name evidence="1" type="ORF">NM688_g932</name>
</gene>
<organism evidence="1 2">
    <name type="scientific">Phlebia brevispora</name>
    <dbReference type="NCBI Taxonomy" id="194682"/>
    <lineage>
        <taxon>Eukaryota</taxon>
        <taxon>Fungi</taxon>
        <taxon>Dikarya</taxon>
        <taxon>Basidiomycota</taxon>
        <taxon>Agaricomycotina</taxon>
        <taxon>Agaricomycetes</taxon>
        <taxon>Polyporales</taxon>
        <taxon>Meruliaceae</taxon>
        <taxon>Phlebia</taxon>
    </lineage>
</organism>
<dbReference type="Proteomes" id="UP001148662">
    <property type="component" value="Unassembled WGS sequence"/>
</dbReference>
<comment type="caution">
    <text evidence="1">The sequence shown here is derived from an EMBL/GenBank/DDBJ whole genome shotgun (WGS) entry which is preliminary data.</text>
</comment>
<protein>
    <submittedName>
        <fullName evidence="1">Uncharacterized protein</fullName>
    </submittedName>
</protein>
<sequence length="1548" mass="173516">MSVSRSESQAPQYGRKRSNTVQSLYKNAPLPALPLKLGDSKSLTTWVHDSKDSASVILNHAWWPGVAEGDMLQLTPHASTSSSSGVLFTVGKDEAPKHQLQISIPRPIADKFGIKNNGEVLLTKVDKTAWSADYVELTFQDQYLGRNEMWRLDQHLVGQCLYVDQEISFIGVVSAKIHTIYINGKKVSTGYITSKTKTIYRSLSARATIFIQVCRELWEFAGDGERYNEKIVHSFLPALFTRWKEAGTTHIVTIVLISRVFYDSSEVEYAKGPLRCDEEGRWYKDFFKVITDLEVIYDWKPTLVSLKDSFWAFQRDILLAHHYHRASLVSPGGSKTGSSSTSPDPYQDVRLVGRLSYAHDGPILEALNLSFNPMETHYIDRSLSLTGAATIIITPGTGYFRVSKQLLRLTTTRLLDQGFAVDLVSLTKPPLHQSPIFCFQGVEPEVVSKYGSRTLDTLWGGSDIADPMPDREKVKKTFWWEPFWMSVSFWDRQMDLPFREDRFVARAKMHEIEMLGLLDHDVLSSIKLPFLPDLVDPAATPNPTMQNQPGKVTKTQADLFDNQVFAPPQKPLETRPPSLMSRTSIVSQASTVGSWGKASDLKRYKRLSTSPSQSSVRSGRSARSTSAVSAGSTATSTTANDNPSAQAGSGTRQSRSTAPRISTSTTPTAPKAARFTPSWLWSTFTRSGPSQPQMSAISAAGISSPVTPSPLASRPPLSAVAATSASTTAPTQIPKQKRRSPQPMAIGSPSRSRLGGTRNPDEDNFTPTMHKGSLTRQSHSPVNTPPSREREEATFGKRRSMTITSMMSINTLPSSSSPVIRTNPSKPLDTVPSSQSSLARRWQHIFPLPLSKHDIKWKSMITPACLPLSVEYLPSASELESAYDMSFYDFVVDPPEMKSFLVRPPTVASANSEVVRRAWALVVMRGMVAVRLAQGFQFVLRSPTRAGSNMDNKGSLRRTTSYVPEDDATTKLEGSADILKSTNEPLYLSMSNEIHQIAYSGDSVQVRRYVRRMPRTRPFDYQCLIWPKLGVGYTELRTSFVSHGLENYGWNRLDMLVAGYENQFNESLRYWRTRFVVIPTDESPTLTTIGSEKLNDEEIRLLGMDKLAEMFSKVRWVAPDEKGNQYPPVRFLVTDLGPTQCLVDESLVSQLDEIHAAGPLRKKMKSERDISDMSLANIAKAMREEDGVPVKDRRWHRKIYLNAFTGAELVSWLVREFRDVPTREQATEWGAKLQDQGLFDHCRGTHGFLDGHYFYTLRGEYLVPMTPRGGGWFRSSRHVSGEEGSFRGGVPSSIMRTSTMKKPKKKLIMSQSMVIDIDQNKKSDQAETILLHHDIIHNPATCFHFELQWIGTTARCIDDILRQWSRTIERYGLKLVEAYVSQIGDIRDRNPFQSCFPIPLSVPPPVVPNLEQRVPEGTQTTNYFECALLRKMGFVLDIEAGSAYPDTVDVVYSYRRLPFKYSQWVHRSGVAFVQILGGAGGFLFLTNRLMAAGKFGPSSKFQRPSAAADEIRDKLHQFCSDAKKLEAFYNEELAQLEPVMEEPEPFTL</sequence>
<dbReference type="EMBL" id="JANHOG010000089">
    <property type="protein sequence ID" value="KAJ3558430.1"/>
    <property type="molecule type" value="Genomic_DNA"/>
</dbReference>
<keyword evidence="2" id="KW-1185">Reference proteome</keyword>
<evidence type="ECO:0000313" key="1">
    <source>
        <dbReference type="EMBL" id="KAJ3558430.1"/>
    </source>
</evidence>
<reference evidence="1" key="1">
    <citation type="submission" date="2022-07" db="EMBL/GenBank/DDBJ databases">
        <title>Genome Sequence of Phlebia brevispora.</title>
        <authorList>
            <person name="Buettner E."/>
        </authorList>
    </citation>
    <scope>NUCLEOTIDE SEQUENCE</scope>
    <source>
        <strain evidence="1">MPL23</strain>
    </source>
</reference>
<name>A0ACC1TCQ1_9APHY</name>
<proteinExistence type="predicted"/>
<evidence type="ECO:0000313" key="2">
    <source>
        <dbReference type="Proteomes" id="UP001148662"/>
    </source>
</evidence>